<feature type="domain" description="Helix-turn-helix" evidence="2">
    <location>
        <begin position="8"/>
        <end position="56"/>
    </location>
</feature>
<reference evidence="3" key="1">
    <citation type="submission" date="2013-07" db="EMBL/GenBank/DDBJ databases">
        <authorList>
            <person name="McIlroy S."/>
        </authorList>
    </citation>
    <scope>NUCLEOTIDE SEQUENCE [LARGE SCALE GENOMIC DNA]</scope>
    <source>
        <strain evidence="3">Run_A_D11</strain>
    </source>
</reference>
<gene>
    <name evidence="3" type="ORF">BN873_310021</name>
</gene>
<evidence type="ECO:0000259" key="2">
    <source>
        <dbReference type="Pfam" id="PF12728"/>
    </source>
</evidence>
<dbReference type="InterPro" id="IPR041657">
    <property type="entry name" value="HTH_17"/>
</dbReference>
<name>W6M486_9GAMM</name>
<evidence type="ECO:0000313" key="3">
    <source>
        <dbReference type="EMBL" id="CDI02502.1"/>
    </source>
</evidence>
<dbReference type="Pfam" id="PF12728">
    <property type="entry name" value="HTH_17"/>
    <property type="match status" value="1"/>
</dbReference>
<proteinExistence type="predicted"/>
<keyword evidence="4" id="KW-1185">Reference proteome</keyword>
<dbReference type="GO" id="GO:0003677">
    <property type="term" value="F:DNA binding"/>
    <property type="evidence" value="ECO:0007669"/>
    <property type="project" value="InterPro"/>
</dbReference>
<evidence type="ECO:0000313" key="4">
    <source>
        <dbReference type="Proteomes" id="UP000035760"/>
    </source>
</evidence>
<dbReference type="NCBIfam" id="TIGR01764">
    <property type="entry name" value="excise"/>
    <property type="match status" value="1"/>
</dbReference>
<dbReference type="InterPro" id="IPR010093">
    <property type="entry name" value="SinI_DNA-bd"/>
</dbReference>
<organism evidence="3 4">
    <name type="scientific">Candidatus Competibacter denitrificans Run_A_D11</name>
    <dbReference type="NCBI Taxonomy" id="1400863"/>
    <lineage>
        <taxon>Bacteria</taxon>
        <taxon>Pseudomonadati</taxon>
        <taxon>Pseudomonadota</taxon>
        <taxon>Gammaproteobacteria</taxon>
        <taxon>Candidatus Competibacteraceae</taxon>
        <taxon>Candidatus Competibacter</taxon>
    </lineage>
</organism>
<evidence type="ECO:0000256" key="1">
    <source>
        <dbReference type="SAM" id="MobiDB-lite"/>
    </source>
</evidence>
<dbReference type="AlphaFoldDB" id="W6M486"/>
<protein>
    <recommendedName>
        <fullName evidence="2">Helix-turn-helix domain-containing protein</fullName>
    </recommendedName>
</protein>
<dbReference type="Proteomes" id="UP000035760">
    <property type="component" value="Unassembled WGS sequence"/>
</dbReference>
<sequence>MIDTLLCDLKETARQLGNISVRTVYRMIENKELSTVPVGRRVMVTAASLHRWVEQHADNAYANDSVGPSATDNGICKKQNQITEKTKTGYTDAMTRRTGGPVLPTQAAAELAVVLKLPTAKTQKRCLQNGGLPPTSRSTGINRRRTPSTN</sequence>
<dbReference type="EMBL" id="CBTJ020000038">
    <property type="protein sequence ID" value="CDI02502.1"/>
    <property type="molecule type" value="Genomic_DNA"/>
</dbReference>
<feature type="region of interest" description="Disordered" evidence="1">
    <location>
        <begin position="125"/>
        <end position="150"/>
    </location>
</feature>
<reference evidence="3" key="2">
    <citation type="submission" date="2014-03" db="EMBL/GenBank/DDBJ databases">
        <title>Candidatus Competibacter-lineage genomes retrieved from metagenomes reveal functional metabolic diversity.</title>
        <authorList>
            <person name="McIlroy S.J."/>
            <person name="Albertsen M."/>
            <person name="Andresen E.K."/>
            <person name="Saunders A.M."/>
            <person name="Kristiansen R."/>
            <person name="Stokholm-Bjerregaard M."/>
            <person name="Nielsen K.L."/>
            <person name="Nielsen P.H."/>
        </authorList>
    </citation>
    <scope>NUCLEOTIDE SEQUENCE</scope>
    <source>
        <strain evidence="3">Run_A_D11</strain>
    </source>
</reference>
<dbReference type="STRING" id="1400863.BN873_310021"/>
<comment type="caution">
    <text evidence="3">The sequence shown here is derived from an EMBL/GenBank/DDBJ whole genome shotgun (WGS) entry which is preliminary data.</text>
</comment>
<accession>W6M486</accession>